<organism evidence="3 4">
    <name type="scientific">Spirosoma linguale (strain ATCC 33905 / DSM 74 / LMG 10896 / Claus 1)</name>
    <dbReference type="NCBI Taxonomy" id="504472"/>
    <lineage>
        <taxon>Bacteria</taxon>
        <taxon>Pseudomonadati</taxon>
        <taxon>Bacteroidota</taxon>
        <taxon>Cytophagia</taxon>
        <taxon>Cytophagales</taxon>
        <taxon>Cytophagaceae</taxon>
        <taxon>Spirosoma</taxon>
    </lineage>
</organism>
<dbReference type="Pfam" id="PF21957">
    <property type="entry name" value="Zn_ribbon_16"/>
    <property type="match status" value="1"/>
</dbReference>
<feature type="domain" description="Zinc beta-ribbon finger putative" evidence="2">
    <location>
        <begin position="5"/>
        <end position="61"/>
    </location>
</feature>
<dbReference type="HOGENOM" id="CLU_044073_1_1_10"/>
<dbReference type="InterPro" id="IPR047731">
    <property type="entry name" value="Zinc_ribbon_put"/>
</dbReference>
<dbReference type="EMBL" id="CP001769">
    <property type="protein sequence ID" value="ADB39105.1"/>
    <property type="molecule type" value="Genomic_DNA"/>
</dbReference>
<evidence type="ECO:0000259" key="1">
    <source>
        <dbReference type="Pfam" id="PF19898"/>
    </source>
</evidence>
<evidence type="ECO:0000313" key="3">
    <source>
        <dbReference type="EMBL" id="ADB39105.1"/>
    </source>
</evidence>
<protein>
    <submittedName>
        <fullName evidence="3">Uncharacterized protein</fullName>
    </submittedName>
</protein>
<evidence type="ECO:0000259" key="2">
    <source>
        <dbReference type="Pfam" id="PF21957"/>
    </source>
</evidence>
<dbReference type="NCBIfam" id="NF040506">
    <property type="entry name" value="PG0870_Nterm"/>
    <property type="match status" value="1"/>
</dbReference>
<name>D2QLF8_SPILD</name>
<dbReference type="Pfam" id="PF19898">
    <property type="entry name" value="DUF6371"/>
    <property type="match status" value="1"/>
</dbReference>
<reference evidence="3 4" key="1">
    <citation type="journal article" date="2010" name="Stand. Genomic Sci.">
        <title>Complete genome sequence of Spirosoma linguale type strain (1).</title>
        <authorList>
            <person name="Lail K."/>
            <person name="Sikorski J."/>
            <person name="Saunders E."/>
            <person name="Lapidus A."/>
            <person name="Glavina Del Rio T."/>
            <person name="Copeland A."/>
            <person name="Tice H."/>
            <person name="Cheng J.-F."/>
            <person name="Lucas S."/>
            <person name="Nolan M."/>
            <person name="Bruce D."/>
            <person name="Goodwin L."/>
            <person name="Pitluck S."/>
            <person name="Ivanova N."/>
            <person name="Mavromatis K."/>
            <person name="Ovchinnikova G."/>
            <person name="Pati A."/>
            <person name="Chen A."/>
            <person name="Palaniappan K."/>
            <person name="Land M."/>
            <person name="Hauser L."/>
            <person name="Chang Y.-J."/>
            <person name="Jeffries C.D."/>
            <person name="Chain P."/>
            <person name="Brettin T."/>
            <person name="Detter J.C."/>
            <person name="Schuetze A."/>
            <person name="Rohde M."/>
            <person name="Tindall B.J."/>
            <person name="Goeker M."/>
            <person name="Bristow J."/>
            <person name="Eisen J.A."/>
            <person name="Markowitz V."/>
            <person name="Hugenholtz P."/>
            <person name="Kyrpides N.C."/>
            <person name="Klenk H.-P."/>
            <person name="Chen F."/>
        </authorList>
    </citation>
    <scope>NUCLEOTIDE SEQUENCE [LARGE SCALE GENOMIC DNA]</scope>
    <source>
        <strain evidence="4">ATCC 33905 / DSM 74 / LMG 10896 / Claus 1</strain>
    </source>
</reference>
<keyword evidence="4" id="KW-1185">Reference proteome</keyword>
<proteinExistence type="predicted"/>
<accession>D2QLF8</accession>
<dbReference type="eggNOG" id="COG0358">
    <property type="taxonomic scope" value="Bacteria"/>
</dbReference>
<feature type="domain" description="DUF6371" evidence="1">
    <location>
        <begin position="167"/>
        <end position="342"/>
    </location>
</feature>
<dbReference type="AlphaFoldDB" id="D2QLF8"/>
<dbReference type="InterPro" id="IPR045951">
    <property type="entry name" value="DUF6371"/>
</dbReference>
<gene>
    <name evidence="3" type="ordered locus">Slin_3094</name>
</gene>
<dbReference type="KEGG" id="sli:Slin_3094"/>
<sequence>MNNARYHLPKKAIKADCPDCGHRYKKKLSRYVDRRTGEPLPEMYGLCDRASNCGYHLSPYHKDPSGMSYADEVKQRLGNDSLPREWFIVAGKLERKGLVQANVIEALCRQEGATVEQAERVVAYIFGKDVTPTRQHENTGSLIVTEGPVYSIPDEVFRKSLGHYDYNQFSLLLHRYFGETVADELLSRFQIGTSVLWPGACVFWYIDELGRKRGGQIKLFDETFHTVKYIDQNGEKRIKTSWVHTAYARRCDEQQKPYPDWLVNYLDERNDVQKSPCLFGLPQLLEEPADKPIAVVEAPKTAILCTPQFRGFIWLAVGALSYLNTERLAPLRGRNVILFPDLSKDGSAYARWSRIAENLRTQGYNVTVSDYLELRATDEQKVAGYDLADYLLDQWNEYPPEWKH</sequence>
<dbReference type="STRING" id="504472.Slin_3094"/>
<evidence type="ECO:0000313" key="4">
    <source>
        <dbReference type="Proteomes" id="UP000002028"/>
    </source>
</evidence>
<dbReference type="Proteomes" id="UP000002028">
    <property type="component" value="Chromosome"/>
</dbReference>